<sequence length="304" mass="33034">MGRRFWRLFSSLCLAMPLTATPLVGYALPARALVPFVYLPQEKELEGAGLGIAQAAARLLRLGQAEDAARLAELTVRLLPQDPRGWVLLAEAELRSNQMEKAKVALARAKELDPNNAGIWFAEGSLALRDGKPQDAIGLLRRGLELDSKNAGAYFDLGNAQILLGNTQEALGSFERASGLRKDFWEAINNQGLVLYESGRVNDAIGRWQRVLKIKPDIAETSLALAAALFERGPAERAQALKLAETALAEEPNYVKEKFQKEQLWGPKLRAVTAQLLALPELKAAVERALANATDADGGNGDES</sequence>
<dbReference type="PANTHER" id="PTHR46208:SF1">
    <property type="entry name" value="MITOCHONDRIAL IMPORT RECEPTOR SUBUNIT TOM70"/>
    <property type="match status" value="1"/>
</dbReference>
<dbReference type="InterPro" id="IPR019734">
    <property type="entry name" value="TPR_rpt"/>
</dbReference>
<organism evidence="9 10">
    <name type="scientific">Cyanobium gracile UHCC 0139</name>
    <dbReference type="NCBI Taxonomy" id="3110308"/>
    <lineage>
        <taxon>Bacteria</taxon>
        <taxon>Bacillati</taxon>
        <taxon>Cyanobacteriota</taxon>
        <taxon>Cyanophyceae</taxon>
        <taxon>Synechococcales</taxon>
        <taxon>Prochlorococcaceae</taxon>
        <taxon>Cyanobium</taxon>
    </lineage>
</organism>
<dbReference type="SUPFAM" id="SSF48452">
    <property type="entry name" value="TPR-like"/>
    <property type="match status" value="1"/>
</dbReference>
<keyword evidence="3" id="KW-0677">Repeat</keyword>
<dbReference type="InterPro" id="IPR011990">
    <property type="entry name" value="TPR-like_helical_dom_sf"/>
</dbReference>
<comment type="subcellular location">
    <subcellularLocation>
        <location evidence="1">Membrane</location>
        <topology evidence="1">Single-pass membrane protein</topology>
    </subcellularLocation>
</comment>
<evidence type="ECO:0000256" key="5">
    <source>
        <dbReference type="ARBA" id="ARBA00022989"/>
    </source>
</evidence>
<evidence type="ECO:0000313" key="9">
    <source>
        <dbReference type="EMBL" id="MEA5390176.1"/>
    </source>
</evidence>
<dbReference type="Proteomes" id="UP001304461">
    <property type="component" value="Unassembled WGS sequence"/>
</dbReference>
<evidence type="ECO:0000313" key="10">
    <source>
        <dbReference type="Proteomes" id="UP001304461"/>
    </source>
</evidence>
<dbReference type="EMBL" id="JAYGHX010000001">
    <property type="protein sequence ID" value="MEA5390176.1"/>
    <property type="molecule type" value="Genomic_DNA"/>
</dbReference>
<evidence type="ECO:0000256" key="8">
    <source>
        <dbReference type="PROSITE-ProRule" id="PRU00339"/>
    </source>
</evidence>
<evidence type="ECO:0000256" key="7">
    <source>
        <dbReference type="ARBA" id="ARBA00038030"/>
    </source>
</evidence>
<dbReference type="RefSeq" id="WP_323304279.1">
    <property type="nucleotide sequence ID" value="NZ_JAYGHX010000001.1"/>
</dbReference>
<evidence type="ECO:0000256" key="6">
    <source>
        <dbReference type="ARBA" id="ARBA00023136"/>
    </source>
</evidence>
<feature type="repeat" description="TPR" evidence="8">
    <location>
        <begin position="151"/>
        <end position="184"/>
    </location>
</feature>
<evidence type="ECO:0000256" key="1">
    <source>
        <dbReference type="ARBA" id="ARBA00004167"/>
    </source>
</evidence>
<reference evidence="9 10" key="1">
    <citation type="submission" date="2023-12" db="EMBL/GenBank/DDBJ databases">
        <title>Baltic Sea Cyanobacteria.</title>
        <authorList>
            <person name="Delbaje E."/>
            <person name="Fewer D.P."/>
            <person name="Shishido T.K."/>
        </authorList>
    </citation>
    <scope>NUCLEOTIDE SEQUENCE [LARGE SCALE GENOMIC DNA]</scope>
    <source>
        <strain evidence="9 10">UHCC 0139</strain>
    </source>
</reference>
<keyword evidence="2" id="KW-0812">Transmembrane</keyword>
<keyword evidence="4 8" id="KW-0802">TPR repeat</keyword>
<accession>A0ABU5RQX6</accession>
<name>A0ABU5RQX6_9CYAN</name>
<dbReference type="Pfam" id="PF13432">
    <property type="entry name" value="TPR_16"/>
    <property type="match status" value="2"/>
</dbReference>
<dbReference type="Pfam" id="PF14559">
    <property type="entry name" value="TPR_19"/>
    <property type="match status" value="1"/>
</dbReference>
<evidence type="ECO:0000256" key="4">
    <source>
        <dbReference type="ARBA" id="ARBA00022803"/>
    </source>
</evidence>
<gene>
    <name evidence="9" type="ORF">VB738_02765</name>
</gene>
<keyword evidence="6" id="KW-0472">Membrane</keyword>
<evidence type="ECO:0000256" key="2">
    <source>
        <dbReference type="ARBA" id="ARBA00022692"/>
    </source>
</evidence>
<dbReference type="PANTHER" id="PTHR46208">
    <property type="entry name" value="MITOCHONDRIAL IMPORT RECEPTOR SUBUNIT TOM70"/>
    <property type="match status" value="1"/>
</dbReference>
<feature type="repeat" description="TPR" evidence="8">
    <location>
        <begin position="185"/>
        <end position="218"/>
    </location>
</feature>
<dbReference type="SMART" id="SM00028">
    <property type="entry name" value="TPR"/>
    <property type="match status" value="5"/>
</dbReference>
<protein>
    <submittedName>
        <fullName evidence="9">Tetratricopeptide repeat protein</fullName>
    </submittedName>
</protein>
<comment type="caution">
    <text evidence="9">The sequence shown here is derived from an EMBL/GenBank/DDBJ whole genome shotgun (WGS) entry which is preliminary data.</text>
</comment>
<dbReference type="PROSITE" id="PS50005">
    <property type="entry name" value="TPR"/>
    <property type="match status" value="3"/>
</dbReference>
<evidence type="ECO:0000256" key="3">
    <source>
        <dbReference type="ARBA" id="ARBA00022737"/>
    </source>
</evidence>
<keyword evidence="5" id="KW-1133">Transmembrane helix</keyword>
<proteinExistence type="inferred from homology"/>
<keyword evidence="10" id="KW-1185">Reference proteome</keyword>
<comment type="similarity">
    <text evidence="7">Belongs to the Tom70 family.</text>
</comment>
<feature type="repeat" description="TPR" evidence="8">
    <location>
        <begin position="83"/>
        <end position="116"/>
    </location>
</feature>
<dbReference type="Gene3D" id="1.25.40.10">
    <property type="entry name" value="Tetratricopeptide repeat domain"/>
    <property type="match status" value="2"/>
</dbReference>